<feature type="compositionally biased region" description="Polar residues" evidence="1">
    <location>
        <begin position="169"/>
        <end position="181"/>
    </location>
</feature>
<protein>
    <submittedName>
        <fullName evidence="2">Uncharacterized protein</fullName>
    </submittedName>
</protein>
<dbReference type="VEuPathDB" id="VectorBase:LLOJ001607"/>
<proteinExistence type="predicted"/>
<dbReference type="AlphaFoldDB" id="A0A1B0GHR6"/>
<feature type="compositionally biased region" description="Low complexity" evidence="1">
    <location>
        <begin position="320"/>
        <end position="331"/>
    </location>
</feature>
<dbReference type="EMBL" id="AJWK01005539">
    <property type="status" value="NOT_ANNOTATED_CDS"/>
    <property type="molecule type" value="Genomic_DNA"/>
</dbReference>
<dbReference type="EMBL" id="AJWK01005538">
    <property type="status" value="NOT_ANNOTATED_CDS"/>
    <property type="molecule type" value="Genomic_DNA"/>
</dbReference>
<feature type="region of interest" description="Disordered" evidence="1">
    <location>
        <begin position="308"/>
        <end position="345"/>
    </location>
</feature>
<feature type="compositionally biased region" description="Polar residues" evidence="1">
    <location>
        <begin position="390"/>
        <end position="402"/>
    </location>
</feature>
<feature type="region of interest" description="Disordered" evidence="1">
    <location>
        <begin position="388"/>
        <end position="428"/>
    </location>
</feature>
<name>A0A1B0GHR6_LUTLO</name>
<evidence type="ECO:0000256" key="1">
    <source>
        <dbReference type="SAM" id="MobiDB-lite"/>
    </source>
</evidence>
<accession>A0A1B0GHR6</accession>
<keyword evidence="3" id="KW-1185">Reference proteome</keyword>
<feature type="compositionally biased region" description="Low complexity" evidence="1">
    <location>
        <begin position="99"/>
        <end position="110"/>
    </location>
</feature>
<evidence type="ECO:0000313" key="2">
    <source>
        <dbReference type="EnsemblMetazoa" id="LLOJ001607-PA"/>
    </source>
</evidence>
<feature type="compositionally biased region" description="Polar residues" evidence="1">
    <location>
        <begin position="332"/>
        <end position="342"/>
    </location>
</feature>
<feature type="region of interest" description="Disordered" evidence="1">
    <location>
        <begin position="87"/>
        <end position="125"/>
    </location>
</feature>
<organism evidence="2 3">
    <name type="scientific">Lutzomyia longipalpis</name>
    <name type="common">Sand fly</name>
    <dbReference type="NCBI Taxonomy" id="7200"/>
    <lineage>
        <taxon>Eukaryota</taxon>
        <taxon>Metazoa</taxon>
        <taxon>Ecdysozoa</taxon>
        <taxon>Arthropoda</taxon>
        <taxon>Hexapoda</taxon>
        <taxon>Insecta</taxon>
        <taxon>Pterygota</taxon>
        <taxon>Neoptera</taxon>
        <taxon>Endopterygota</taxon>
        <taxon>Diptera</taxon>
        <taxon>Nematocera</taxon>
        <taxon>Psychodoidea</taxon>
        <taxon>Psychodidae</taxon>
        <taxon>Lutzomyia</taxon>
        <taxon>Lutzomyia</taxon>
    </lineage>
</organism>
<dbReference type="Proteomes" id="UP000092461">
    <property type="component" value="Unassembled WGS sequence"/>
</dbReference>
<reference evidence="2" key="1">
    <citation type="submission" date="2020-05" db="UniProtKB">
        <authorList>
            <consortium name="EnsemblMetazoa"/>
        </authorList>
    </citation>
    <scope>IDENTIFICATION</scope>
    <source>
        <strain evidence="2">Jacobina</strain>
    </source>
</reference>
<dbReference type="VEuPathDB" id="VectorBase:LLONM1_003996"/>
<feature type="compositionally biased region" description="Polar residues" evidence="1">
    <location>
        <begin position="111"/>
        <end position="121"/>
    </location>
</feature>
<feature type="region of interest" description="Disordered" evidence="1">
    <location>
        <begin position="164"/>
        <end position="207"/>
    </location>
</feature>
<evidence type="ECO:0000313" key="3">
    <source>
        <dbReference type="Proteomes" id="UP000092461"/>
    </source>
</evidence>
<dbReference type="EnsemblMetazoa" id="LLOJ001607-RA">
    <property type="protein sequence ID" value="LLOJ001607-PA"/>
    <property type="gene ID" value="LLOJ001607"/>
</dbReference>
<sequence length="622" mass="71506">MEDNDIFVNLKYGDQIELTDVISTNEGFPSYEDFIESAQRTFDITHPIYFANQVNARLREKIFEKYVKKFLNNSDFILYVKDEDPLNKKDDSRAGPSTSISSNINRSRNSLQSVNQNSPKSVESDSLAYEEVTMQEVLHIDVVPKQEPMQDVLPEIVLIENNIPEKPDSSSMQNFASTSDFDSMPLKNRKRPVPLDRDSIRNPNNFNMEKMTANDKEVQNKMEDNDIFVNLKYGDQIELTDVISTNEGFPSYEDFIESAQRTFDITHPIYFANQVNARLREKIFEKYVKKFLNNSDFILYVKDEDPLNKKDDSRAGPSTSISSNINRSRNSLQSVNQNSPKSVESDSLAYEDVTMQEVLHIDVVPKQEPMQDVLPEIVLIENNIPEKPDSSSMQNFASTSDFDSMPLKNRKRPVPLDRDSIRNPNNFNMEKMTANDLRNYIYESGGQNIFHEYERDGTLCEASRKQFIRIVAQHLTANFGFYSGKETKIAYAKLCVQLLPKYKTSSAVNYVRKTSSTIQQPQEALWGDKLHYLQSKCRRQGNGVYLTKKRREAQQAEMSANAASKQKIDEETVLANIEFIKNATIQDKDQIIQAFKANREHRLVNSNTIVDDYINAFRLVPS</sequence>